<keyword evidence="3" id="KW-1185">Reference proteome</keyword>
<dbReference type="Proteomes" id="UP000738359">
    <property type="component" value="Unassembled WGS sequence"/>
</dbReference>
<evidence type="ECO:0000313" key="2">
    <source>
        <dbReference type="EMBL" id="KAF9944423.1"/>
    </source>
</evidence>
<gene>
    <name evidence="2" type="ORF">BGZ70_004654</name>
</gene>
<feature type="region of interest" description="Disordered" evidence="1">
    <location>
        <begin position="309"/>
        <end position="387"/>
    </location>
</feature>
<evidence type="ECO:0000313" key="3">
    <source>
        <dbReference type="Proteomes" id="UP000738359"/>
    </source>
</evidence>
<feature type="compositionally biased region" description="Basic and acidic residues" evidence="1">
    <location>
        <begin position="312"/>
        <end position="330"/>
    </location>
</feature>
<comment type="caution">
    <text evidence="2">The sequence shown here is derived from an EMBL/GenBank/DDBJ whole genome shotgun (WGS) entry which is preliminary data.</text>
</comment>
<proteinExistence type="predicted"/>
<dbReference type="AlphaFoldDB" id="A0A9P6IQK6"/>
<feature type="region of interest" description="Disordered" evidence="1">
    <location>
        <begin position="144"/>
        <end position="201"/>
    </location>
</feature>
<protein>
    <submittedName>
        <fullName evidence="2">Uncharacterized protein</fullName>
    </submittedName>
</protein>
<name>A0A9P6IQK6_MORAP</name>
<feature type="compositionally biased region" description="Acidic residues" evidence="1">
    <location>
        <begin position="162"/>
        <end position="171"/>
    </location>
</feature>
<evidence type="ECO:0000256" key="1">
    <source>
        <dbReference type="SAM" id="MobiDB-lite"/>
    </source>
</evidence>
<reference evidence="2" key="1">
    <citation type="journal article" date="2020" name="Fungal Divers.">
        <title>Resolving the Mortierellaceae phylogeny through synthesis of multi-gene phylogenetics and phylogenomics.</title>
        <authorList>
            <person name="Vandepol N."/>
            <person name="Liber J."/>
            <person name="Desiro A."/>
            <person name="Na H."/>
            <person name="Kennedy M."/>
            <person name="Barry K."/>
            <person name="Grigoriev I.V."/>
            <person name="Miller A.N."/>
            <person name="O'Donnell K."/>
            <person name="Stajich J.E."/>
            <person name="Bonito G."/>
        </authorList>
    </citation>
    <scope>NUCLEOTIDE SEQUENCE</scope>
    <source>
        <strain evidence="2">CK1249</strain>
    </source>
</reference>
<organism evidence="2 3">
    <name type="scientific">Mortierella alpina</name>
    <name type="common">Oleaginous fungus</name>
    <name type="synonym">Mortierella renispora</name>
    <dbReference type="NCBI Taxonomy" id="64518"/>
    <lineage>
        <taxon>Eukaryota</taxon>
        <taxon>Fungi</taxon>
        <taxon>Fungi incertae sedis</taxon>
        <taxon>Mucoromycota</taxon>
        <taxon>Mortierellomycotina</taxon>
        <taxon>Mortierellomycetes</taxon>
        <taxon>Mortierellales</taxon>
        <taxon>Mortierellaceae</taxon>
        <taxon>Mortierella</taxon>
    </lineage>
</organism>
<feature type="compositionally biased region" description="Basic and acidic residues" evidence="1">
    <location>
        <begin position="374"/>
        <end position="387"/>
    </location>
</feature>
<accession>A0A9P6IQK6</accession>
<feature type="compositionally biased region" description="Polar residues" evidence="1">
    <location>
        <begin position="341"/>
        <end position="352"/>
    </location>
</feature>
<sequence>MSQSIDLLYNLAFEYSATDLIYIIHAMREVREAFVYVAENEKVHKRLMNDNESIRTMLERTLIHTERAITDKSLIPVEPLLFDLSKMAYDYHQAKSDLVSLGLSRRSSVLVMRELKKQIRPGMNLLEASPVPEFLKENDLTATHANKTADQRSRVGGKNPEGDAESDEMEIDFTASTTASCKDNSRAGADTDAEAESTSALNEDVLQESILEPRANYPIPRIFNLSMLQASVSDFPVRIEDMLRQFGKDRMRRFEFAAAGELASHMYQFPPQESIVAKRKKVHDGLDKVQRRSLKRKLRTVLRKFSKKQKKNLVDKGKGKKVDAETQDHAEEAEDEAQLTVGPTQGHPSSEGTHVGVAFAHNHTVNEDATDTEQGEKIRDRSMLSDE</sequence>
<dbReference type="OrthoDB" id="20127at2759"/>
<dbReference type="EMBL" id="JAAAHY010002459">
    <property type="protein sequence ID" value="KAF9944423.1"/>
    <property type="molecule type" value="Genomic_DNA"/>
</dbReference>